<dbReference type="EMBL" id="UYSU01000268">
    <property type="protein sequence ID" value="VDL85538.1"/>
    <property type="molecule type" value="Genomic_DNA"/>
</dbReference>
<proteinExistence type="predicted"/>
<name>A0A183S851_SCHSO</name>
<reference evidence="2 3" key="2">
    <citation type="submission" date="2018-11" db="EMBL/GenBank/DDBJ databases">
        <authorList>
            <consortium name="Pathogen Informatics"/>
        </authorList>
    </citation>
    <scope>NUCLEOTIDE SEQUENCE [LARGE SCALE GENOMIC DNA]</scope>
    <source>
        <strain evidence="2 3">NST_G2</strain>
    </source>
</reference>
<evidence type="ECO:0000313" key="4">
    <source>
        <dbReference type="WBParaSite" id="SSLN_0000041801-mRNA-1"/>
    </source>
</evidence>
<protein>
    <submittedName>
        <fullName evidence="2 4">Uncharacterized protein</fullName>
    </submittedName>
</protein>
<organism evidence="4">
    <name type="scientific">Schistocephalus solidus</name>
    <name type="common">Tapeworm</name>
    <dbReference type="NCBI Taxonomy" id="70667"/>
    <lineage>
        <taxon>Eukaryota</taxon>
        <taxon>Metazoa</taxon>
        <taxon>Spiralia</taxon>
        <taxon>Lophotrochozoa</taxon>
        <taxon>Platyhelminthes</taxon>
        <taxon>Cestoda</taxon>
        <taxon>Eucestoda</taxon>
        <taxon>Diphyllobothriidea</taxon>
        <taxon>Diphyllobothriidae</taxon>
        <taxon>Schistocephalus</taxon>
    </lineage>
</organism>
<reference evidence="4" key="1">
    <citation type="submission" date="2016-06" db="UniProtKB">
        <authorList>
            <consortium name="WormBaseParasite"/>
        </authorList>
    </citation>
    <scope>IDENTIFICATION</scope>
</reference>
<gene>
    <name evidence="2" type="ORF">SSLN_LOCUS399</name>
</gene>
<evidence type="ECO:0000313" key="2">
    <source>
        <dbReference type="EMBL" id="VDL85538.1"/>
    </source>
</evidence>
<dbReference type="Proteomes" id="UP000275846">
    <property type="component" value="Unassembled WGS sequence"/>
</dbReference>
<sequence length="141" mass="14832">MALVSRALVTGTSSQDELLTAHNHCGLLRAVATLTTPSNQSAYKSTAPQGTESAAPCTPLLFQNMGVPVLGRACPPACKRHLSHSPRFPQPRPSPCRGGFGGKVVEEGGTGGYRLVFAAQSKLHTASPARPSSATWRRVQL</sequence>
<evidence type="ECO:0000256" key="1">
    <source>
        <dbReference type="SAM" id="MobiDB-lite"/>
    </source>
</evidence>
<accession>A0A183S851</accession>
<feature type="region of interest" description="Disordered" evidence="1">
    <location>
        <begin position="82"/>
        <end position="101"/>
    </location>
</feature>
<dbReference type="WBParaSite" id="SSLN_0000041801-mRNA-1">
    <property type="protein sequence ID" value="SSLN_0000041801-mRNA-1"/>
    <property type="gene ID" value="SSLN_0000041801"/>
</dbReference>
<keyword evidence="3" id="KW-1185">Reference proteome</keyword>
<evidence type="ECO:0000313" key="3">
    <source>
        <dbReference type="Proteomes" id="UP000275846"/>
    </source>
</evidence>
<dbReference type="AlphaFoldDB" id="A0A183S851"/>